<evidence type="ECO:0000256" key="3">
    <source>
        <dbReference type="SAM" id="Coils"/>
    </source>
</evidence>
<dbReference type="EMBL" id="MOXJ01000028">
    <property type="protein sequence ID" value="PDO09758.1"/>
    <property type="molecule type" value="Genomic_DNA"/>
</dbReference>
<evidence type="ECO:0000313" key="5">
    <source>
        <dbReference type="EMBL" id="PDO09758.1"/>
    </source>
</evidence>
<gene>
    <name evidence="5" type="ORF">BLM47_10750</name>
</gene>
<protein>
    <recommendedName>
        <fullName evidence="7">J domain-containing protein</fullName>
    </recommendedName>
</protein>
<comment type="caution">
    <text evidence="5">The sequence shown here is derived from an EMBL/GenBank/DDBJ whole genome shotgun (WGS) entry which is preliminary data.</text>
</comment>
<evidence type="ECO:0000313" key="6">
    <source>
        <dbReference type="Proteomes" id="UP000243688"/>
    </source>
</evidence>
<dbReference type="Gene3D" id="1.10.287.110">
    <property type="entry name" value="DnaJ domain"/>
    <property type="match status" value="1"/>
</dbReference>
<keyword evidence="4" id="KW-0472">Membrane</keyword>
<dbReference type="Gene3D" id="3.40.190.10">
    <property type="entry name" value="Periplasmic binding protein-like II"/>
    <property type="match status" value="1"/>
</dbReference>
<sequence length="303" mass="34155">MDDLKQAYETLGLSENAEKSEVEKRYFLLVRQARARQLRGTEEERRAAEAELEAVNRAYRTIVASAERAEQEELRKSYYGKYKKWSSVVEKIDHFLHYYKYYLLGAAALVLLVGFGVKTYLDRQAEREALAKLPPADLTVSFFGEFYADSGVPSDPKPVEDALLARFPEWKRIAVTVTFVPGEPKTEFDVALLQKSVIALMTEKPDLYIVDRVNFEKLARQGAFRPLDDEIAGRLKPLLPPGVALSETAEGESAPRVYGIDLTGTSLGNVVPLRGKEMIAAVRADARHPDNAVRLIERFLESR</sequence>
<organism evidence="5 6">
    <name type="scientific">Candidatus Reconcilbacillus cellulovorans</name>
    <dbReference type="NCBI Taxonomy" id="1906605"/>
    <lineage>
        <taxon>Bacteria</taxon>
        <taxon>Bacillati</taxon>
        <taxon>Bacillota</taxon>
        <taxon>Bacilli</taxon>
        <taxon>Bacillales</taxon>
        <taxon>Paenibacillaceae</taxon>
        <taxon>Candidatus Reconcilbacillus</taxon>
    </lineage>
</organism>
<keyword evidence="2" id="KW-0346">Stress response</keyword>
<dbReference type="SUPFAM" id="SSF46565">
    <property type="entry name" value="Chaperone J-domain"/>
    <property type="match status" value="1"/>
</dbReference>
<proteinExistence type="predicted"/>
<evidence type="ECO:0000256" key="4">
    <source>
        <dbReference type="SAM" id="Phobius"/>
    </source>
</evidence>
<keyword evidence="1" id="KW-0235">DNA replication</keyword>
<name>A0A2A6DXG2_9BACL</name>
<keyword evidence="3" id="KW-0175">Coiled coil</keyword>
<keyword evidence="4" id="KW-1133">Transmembrane helix</keyword>
<evidence type="ECO:0000256" key="2">
    <source>
        <dbReference type="ARBA" id="ARBA00023016"/>
    </source>
</evidence>
<keyword evidence="4" id="KW-0812">Transmembrane</keyword>
<dbReference type="GO" id="GO:0006260">
    <property type="term" value="P:DNA replication"/>
    <property type="evidence" value="ECO:0007669"/>
    <property type="project" value="UniProtKB-KW"/>
</dbReference>
<evidence type="ECO:0000256" key="1">
    <source>
        <dbReference type="ARBA" id="ARBA00022705"/>
    </source>
</evidence>
<dbReference type="Proteomes" id="UP000243688">
    <property type="component" value="Unassembled WGS sequence"/>
</dbReference>
<feature type="transmembrane region" description="Helical" evidence="4">
    <location>
        <begin position="101"/>
        <end position="121"/>
    </location>
</feature>
<reference evidence="5 6" key="1">
    <citation type="submission" date="2016-12" db="EMBL/GenBank/DDBJ databases">
        <title>Candidatus Reconcilibacillus cellulovorans genome.</title>
        <authorList>
            <person name="Kolinko S."/>
            <person name="Wu Y.-W."/>
            <person name="Tachea F."/>
            <person name="Denzel E."/>
            <person name="Hiras J."/>
            <person name="Baecker N."/>
            <person name="Chan L.J."/>
            <person name="Eichorst S.A."/>
            <person name="Frey D."/>
            <person name="Adams P.D."/>
            <person name="Pray T."/>
            <person name="Tanjore D."/>
            <person name="Petzold C.J."/>
            <person name="Gladden J.M."/>
            <person name="Simmons B.A."/>
            <person name="Singer S.W."/>
        </authorList>
    </citation>
    <scope>NUCLEOTIDE SEQUENCE [LARGE SCALE GENOMIC DNA]</scope>
    <source>
        <strain evidence="5">JTherm</strain>
    </source>
</reference>
<accession>A0A2A6DXG2</accession>
<dbReference type="AlphaFoldDB" id="A0A2A6DXG2"/>
<evidence type="ECO:0008006" key="7">
    <source>
        <dbReference type="Google" id="ProtNLM"/>
    </source>
</evidence>
<dbReference type="InterPro" id="IPR036869">
    <property type="entry name" value="J_dom_sf"/>
</dbReference>
<feature type="coiled-coil region" evidence="3">
    <location>
        <begin position="31"/>
        <end position="72"/>
    </location>
</feature>